<dbReference type="AlphaFoldDB" id="A0A2K5ARA3"/>
<dbReference type="KEGG" id="ncv:NCAV_0952"/>
<gene>
    <name evidence="1" type="ORF">NCAV_0952</name>
</gene>
<reference evidence="2" key="1">
    <citation type="submission" date="2018-01" db="EMBL/GenBank/DDBJ databases">
        <authorList>
            <person name="Kerou L M."/>
        </authorList>
    </citation>
    <scope>NUCLEOTIDE SEQUENCE [LARGE SCALE GENOMIC DNA]</scope>
    <source>
        <strain evidence="2">SCU2</strain>
    </source>
</reference>
<dbReference type="EMBL" id="LT981265">
    <property type="protein sequence ID" value="SPC34129.1"/>
    <property type="molecule type" value="Genomic_DNA"/>
</dbReference>
<keyword evidence="2" id="KW-1185">Reference proteome</keyword>
<organism evidence="1 2">
    <name type="scientific">Candidatus Nitrosocaldus cavascurensis</name>
    <dbReference type="NCBI Taxonomy" id="2058097"/>
    <lineage>
        <taxon>Archaea</taxon>
        <taxon>Nitrososphaerota</taxon>
        <taxon>Nitrososphaeria</taxon>
        <taxon>Candidatus Nitrosocaldales</taxon>
        <taxon>Candidatus Nitrosocaldaceae</taxon>
        <taxon>Candidatus Nitrosocaldus</taxon>
    </lineage>
</organism>
<protein>
    <submittedName>
        <fullName evidence="1">Transposase</fullName>
    </submittedName>
</protein>
<evidence type="ECO:0000313" key="1">
    <source>
        <dbReference type="EMBL" id="SPC34129.1"/>
    </source>
</evidence>
<dbReference type="Proteomes" id="UP000236248">
    <property type="component" value="Chromosome NCAV"/>
</dbReference>
<evidence type="ECO:0000313" key="2">
    <source>
        <dbReference type="Proteomes" id="UP000236248"/>
    </source>
</evidence>
<proteinExistence type="predicted"/>
<accession>A0A2K5ARA3</accession>
<name>A0A2K5ARA3_9ARCH</name>
<sequence>MQYGYRWIAEPVLSSFKRLFGEHVIAKKYIHMVKGIIVQHIP</sequence>